<dbReference type="EMBL" id="ASHM01086241">
    <property type="protein sequence ID" value="PNX61846.1"/>
    <property type="molecule type" value="Genomic_DNA"/>
</dbReference>
<reference evidence="1 2" key="1">
    <citation type="journal article" date="2014" name="Am. J. Bot.">
        <title>Genome assembly and annotation for red clover (Trifolium pratense; Fabaceae).</title>
        <authorList>
            <person name="Istvanek J."/>
            <person name="Jaros M."/>
            <person name="Krenek A."/>
            <person name="Repkova J."/>
        </authorList>
    </citation>
    <scope>NUCLEOTIDE SEQUENCE [LARGE SCALE GENOMIC DNA]</scope>
    <source>
        <strain evidence="2">cv. Tatra</strain>
        <tissue evidence="1">Young leaves</tissue>
    </source>
</reference>
<sequence length="102" mass="11608">MIGLGYCGVSKSYIEQYGMLGGIFKTLIASFRGSVVQMLEYLSWASELVAGAPKMATYEGFDQKGRVKHWTPALRDDALIGTWLLWDVYVLYLVAWDTWWCI</sequence>
<organism evidence="1 2">
    <name type="scientific">Trifolium pratense</name>
    <name type="common">Red clover</name>
    <dbReference type="NCBI Taxonomy" id="57577"/>
    <lineage>
        <taxon>Eukaryota</taxon>
        <taxon>Viridiplantae</taxon>
        <taxon>Streptophyta</taxon>
        <taxon>Embryophyta</taxon>
        <taxon>Tracheophyta</taxon>
        <taxon>Spermatophyta</taxon>
        <taxon>Magnoliopsida</taxon>
        <taxon>eudicotyledons</taxon>
        <taxon>Gunneridae</taxon>
        <taxon>Pentapetalae</taxon>
        <taxon>rosids</taxon>
        <taxon>fabids</taxon>
        <taxon>Fabales</taxon>
        <taxon>Fabaceae</taxon>
        <taxon>Papilionoideae</taxon>
        <taxon>50 kb inversion clade</taxon>
        <taxon>NPAAA clade</taxon>
        <taxon>Hologalegina</taxon>
        <taxon>IRL clade</taxon>
        <taxon>Trifolieae</taxon>
        <taxon>Trifolium</taxon>
    </lineage>
</organism>
<name>A0A2K3K6F6_TRIPR</name>
<protein>
    <submittedName>
        <fullName evidence="1">Uncharacterized protein</fullName>
    </submittedName>
</protein>
<proteinExistence type="predicted"/>
<dbReference type="Proteomes" id="UP000236291">
    <property type="component" value="Unassembled WGS sequence"/>
</dbReference>
<gene>
    <name evidence="1" type="ORF">L195_g052666</name>
</gene>
<evidence type="ECO:0000313" key="2">
    <source>
        <dbReference type="Proteomes" id="UP000236291"/>
    </source>
</evidence>
<evidence type="ECO:0000313" key="1">
    <source>
        <dbReference type="EMBL" id="PNX61846.1"/>
    </source>
</evidence>
<comment type="caution">
    <text evidence="1">The sequence shown here is derived from an EMBL/GenBank/DDBJ whole genome shotgun (WGS) entry which is preliminary data.</text>
</comment>
<accession>A0A2K3K6F6</accession>
<dbReference type="AlphaFoldDB" id="A0A2K3K6F6"/>
<reference evidence="1 2" key="2">
    <citation type="journal article" date="2017" name="Front. Plant Sci.">
        <title>Gene Classification and Mining of Molecular Markers Useful in Red Clover (Trifolium pratense) Breeding.</title>
        <authorList>
            <person name="Istvanek J."/>
            <person name="Dluhosova J."/>
            <person name="Dluhos P."/>
            <person name="Patkova L."/>
            <person name="Nedelnik J."/>
            <person name="Repkova J."/>
        </authorList>
    </citation>
    <scope>NUCLEOTIDE SEQUENCE [LARGE SCALE GENOMIC DNA]</scope>
    <source>
        <strain evidence="2">cv. Tatra</strain>
        <tissue evidence="1">Young leaves</tissue>
    </source>
</reference>